<dbReference type="GO" id="GO:0005789">
    <property type="term" value="C:endoplasmic reticulum membrane"/>
    <property type="evidence" value="ECO:0007669"/>
    <property type="project" value="UniProtKB-SubCell"/>
</dbReference>
<evidence type="ECO:0000256" key="13">
    <source>
        <dbReference type="ARBA" id="ARBA00036671"/>
    </source>
</evidence>
<protein>
    <recommendedName>
        <fullName evidence="4 14">Very-long-chain (3R)-3-hydroxyacyl-CoA dehydratase</fullName>
        <ecNumber evidence="4 14">4.2.1.134</ecNumber>
    </recommendedName>
</protein>
<keyword evidence="9 14" id="KW-0443">Lipid metabolism</keyword>
<dbReference type="EMBL" id="CP119935">
    <property type="protein sequence ID" value="WFD02785.1"/>
    <property type="molecule type" value="Genomic_DNA"/>
</dbReference>
<comment type="function">
    <text evidence="14">Catalyzes the third of the four reactions of the long-chain fatty acids elongation cycle. This endoplasmic reticulum-bound enzymatic process, allows the addition of two carbons to the chain of long- and very long-chain fatty acids/VLCFAs per cycle. This enzyme catalyzes the dehydration of the 3-hydroxyacyl-CoA intermediate into trans-2,3-enoyl-CoA, within each cycle of fatty acid elongation. Thereby, it participates to the production of VLCFAs of different chain lengths that are involved in multiple biological processes as precursors of membrane lipids and lipid mediators.</text>
</comment>
<dbReference type="Pfam" id="PF04387">
    <property type="entry name" value="PTPLA"/>
    <property type="match status" value="1"/>
</dbReference>
<keyword evidence="8 14" id="KW-1133">Transmembrane helix</keyword>
<dbReference type="EC" id="4.2.1.134" evidence="4 14"/>
<keyword evidence="10 14" id="KW-0472">Membrane</keyword>
<keyword evidence="6 14" id="KW-0812">Transmembrane</keyword>
<feature type="transmembrane region" description="Helical" evidence="14">
    <location>
        <begin position="93"/>
        <end position="114"/>
    </location>
</feature>
<name>A0AAF0E0K8_9BASI</name>
<dbReference type="GO" id="GO:0030497">
    <property type="term" value="P:fatty acid elongation"/>
    <property type="evidence" value="ECO:0007669"/>
    <property type="project" value="TreeGrafter"/>
</dbReference>
<keyword evidence="11 14" id="KW-0275">Fatty acid biosynthesis</keyword>
<organism evidence="15 16">
    <name type="scientific">Malassezia obtusa</name>
    <dbReference type="NCBI Taxonomy" id="76774"/>
    <lineage>
        <taxon>Eukaryota</taxon>
        <taxon>Fungi</taxon>
        <taxon>Dikarya</taxon>
        <taxon>Basidiomycota</taxon>
        <taxon>Ustilaginomycotina</taxon>
        <taxon>Malasseziomycetes</taxon>
        <taxon>Malasseziales</taxon>
        <taxon>Malasseziaceae</taxon>
        <taxon>Malassezia</taxon>
    </lineage>
</organism>
<dbReference type="PANTHER" id="PTHR11035">
    <property type="entry name" value="VERY-LONG-CHAIN (3R)-3-HYDROXYACYL-COA DEHYDRATASE"/>
    <property type="match status" value="1"/>
</dbReference>
<dbReference type="Proteomes" id="UP001214603">
    <property type="component" value="Chromosome 2"/>
</dbReference>
<evidence type="ECO:0000256" key="6">
    <source>
        <dbReference type="ARBA" id="ARBA00022692"/>
    </source>
</evidence>
<keyword evidence="12 14" id="KW-0456">Lyase</keyword>
<feature type="transmembrane region" description="Helical" evidence="14">
    <location>
        <begin position="189"/>
        <end position="207"/>
    </location>
</feature>
<keyword evidence="16" id="KW-1185">Reference proteome</keyword>
<keyword evidence="5 14" id="KW-0444">Lipid biosynthesis</keyword>
<evidence type="ECO:0000256" key="12">
    <source>
        <dbReference type="ARBA" id="ARBA00023239"/>
    </source>
</evidence>
<evidence type="ECO:0000256" key="1">
    <source>
        <dbReference type="ARBA" id="ARBA00004141"/>
    </source>
</evidence>
<evidence type="ECO:0000256" key="3">
    <source>
        <dbReference type="ARBA" id="ARBA00007811"/>
    </source>
</evidence>
<evidence type="ECO:0000313" key="15">
    <source>
        <dbReference type="EMBL" id="WFD02785.1"/>
    </source>
</evidence>
<evidence type="ECO:0000256" key="10">
    <source>
        <dbReference type="ARBA" id="ARBA00023136"/>
    </source>
</evidence>
<dbReference type="GO" id="GO:0102158">
    <property type="term" value="F:very-long-chain (3R)-3-hydroxyacyl-CoA dehydratase activity"/>
    <property type="evidence" value="ECO:0007669"/>
    <property type="project" value="UniProtKB-EC"/>
</dbReference>
<keyword evidence="14" id="KW-0256">Endoplasmic reticulum</keyword>
<evidence type="ECO:0000256" key="8">
    <source>
        <dbReference type="ARBA" id="ARBA00022989"/>
    </source>
</evidence>
<sequence>MSAKNASAPAKSYVTFYLCVYNLVEFVGWLRILVGVILYMLHGSSARRMVYDSVAEFVHKYTPVVIASPTVSFAQHHPIVATLLQRMSEVHGYIGPLVVIFQSLALLEVVHAALGWVKANPLVVAVQVASRVLVLYCVSERYQASATSPYYALMVFAWALSEVSRYPYYINQLLDSPSFWALWMRYSMFVVLYPLGVLGEMQLIWASLPHDLAWPWVDANGWSVRDLLFLAVLPVYIPGLFFLYSRLLASRRKVLGNDFIGSKGRAAVNQHRDAYLSRFRKLHDKNVVAAEDAEINQSWK</sequence>
<evidence type="ECO:0000256" key="14">
    <source>
        <dbReference type="RuleBase" id="RU363109"/>
    </source>
</evidence>
<dbReference type="GO" id="GO:0030148">
    <property type="term" value="P:sphingolipid biosynthetic process"/>
    <property type="evidence" value="ECO:0007669"/>
    <property type="project" value="TreeGrafter"/>
</dbReference>
<evidence type="ECO:0000313" key="16">
    <source>
        <dbReference type="Proteomes" id="UP001214603"/>
    </source>
</evidence>
<evidence type="ECO:0000256" key="5">
    <source>
        <dbReference type="ARBA" id="ARBA00022516"/>
    </source>
</evidence>
<comment type="pathway">
    <text evidence="2 14">Lipid metabolism; fatty acid biosynthesis.</text>
</comment>
<evidence type="ECO:0000256" key="7">
    <source>
        <dbReference type="ARBA" id="ARBA00022832"/>
    </source>
</evidence>
<evidence type="ECO:0000256" key="4">
    <source>
        <dbReference type="ARBA" id="ARBA00013122"/>
    </source>
</evidence>
<proteinExistence type="inferred from homology"/>
<gene>
    <name evidence="15" type="ORF">MOBT1_001470</name>
</gene>
<evidence type="ECO:0000256" key="2">
    <source>
        <dbReference type="ARBA" id="ARBA00005194"/>
    </source>
</evidence>
<dbReference type="AlphaFoldDB" id="A0AAF0E0K8"/>
<reference evidence="15" key="1">
    <citation type="submission" date="2023-03" db="EMBL/GenBank/DDBJ databases">
        <title>Mating type loci evolution in Malassezia.</title>
        <authorList>
            <person name="Coelho M.A."/>
        </authorList>
    </citation>
    <scope>NUCLEOTIDE SEQUENCE</scope>
    <source>
        <strain evidence="15">CBS 7876</strain>
    </source>
</reference>
<comment type="similarity">
    <text evidence="3 14">Belongs to the very long-chain fatty acids dehydratase HACD family.</text>
</comment>
<dbReference type="PANTHER" id="PTHR11035:SF3">
    <property type="entry name" value="VERY-LONG-CHAIN (3R)-3-HYDROXYACYL-COA DEHYDRATASE"/>
    <property type="match status" value="1"/>
</dbReference>
<comment type="subcellular location">
    <subcellularLocation>
        <location evidence="14">Endoplasmic reticulum membrane</location>
        <topology evidence="14">Multi-pass membrane protein</topology>
    </subcellularLocation>
    <subcellularLocation>
        <location evidence="1">Membrane</location>
        <topology evidence="1">Multi-pass membrane protein</topology>
    </subcellularLocation>
</comment>
<evidence type="ECO:0000256" key="11">
    <source>
        <dbReference type="ARBA" id="ARBA00023160"/>
    </source>
</evidence>
<feature type="transmembrane region" description="Helical" evidence="14">
    <location>
        <begin position="20"/>
        <end position="41"/>
    </location>
</feature>
<feature type="transmembrane region" description="Helical" evidence="14">
    <location>
        <begin position="227"/>
        <end position="244"/>
    </location>
</feature>
<comment type="catalytic activity">
    <reaction evidence="13 14">
        <text>a very-long-chain (3R)-3-hydroxyacyl-CoA = a very-long-chain (2E)-enoyl-CoA + H2O</text>
        <dbReference type="Rhea" id="RHEA:45812"/>
        <dbReference type="ChEBI" id="CHEBI:15377"/>
        <dbReference type="ChEBI" id="CHEBI:83728"/>
        <dbReference type="ChEBI" id="CHEBI:85440"/>
        <dbReference type="EC" id="4.2.1.134"/>
    </reaction>
</comment>
<dbReference type="InterPro" id="IPR007482">
    <property type="entry name" value="Tyr_Pase-like_PTPLA"/>
</dbReference>
<accession>A0AAF0E0K8</accession>
<comment type="caution">
    <text evidence="14">Lacks conserved residue(s) required for the propagation of feature annotation.</text>
</comment>
<keyword evidence="7 14" id="KW-0276">Fatty acid metabolism</keyword>
<evidence type="ECO:0000256" key="9">
    <source>
        <dbReference type="ARBA" id="ARBA00023098"/>
    </source>
</evidence>
<dbReference type="GO" id="GO:0042761">
    <property type="term" value="P:very long-chain fatty acid biosynthetic process"/>
    <property type="evidence" value="ECO:0007669"/>
    <property type="project" value="TreeGrafter"/>
</dbReference>